<sequence>MSYNNFRREIKPEYSEGLNSATQNRADEIIAKFKKWCEIAETKYPFKVSRNRENVPVSDPTEGWILANPDFKPEGSADEYFALYYWRVATAGIGYMRMSDDWKKADLYINNQDYGEIAHYHMQGPVLDYPGGKNLFINLHDVPAGGSSRPVFLQMSLLVGTGNRSKRNVFAGNYVTVERSTNIPAGGLFIMERKTEAEAIQLLTTKASEVEIPDKIYYALAQQRWIVRDTFLVQNKTYPREFNAEQLTRFAGTYRGMLVRSSSQTLEQFKLIIEKNGRAEMEMDHDNARPYIGHFKWLNVGFLMGSFDFIQEKKQNNAGSNSPEEYYYRYQFVIQARLDENGTLYGCFSGLSAEFQLISGRLWLKLDSAEIKVSSISLVNATAQAQQLIEEQDARPFFIGKSHKTVTDGPIINEYLDDKSSRGASVVNYVGNWFSYSLRKENHGSDANPNYEYFIVQTPIRISSGGSVSVVSSDGHILTGDAHYDGSACLRLTIQKRLAIDWLDTYLFMVHMTPRNKIQRAYGISMTRTDRGLIALTEVLIPTDTFHTGSYSMIHIDSERYIQLENSHPFLMSYINGDYNRIIELNLQPGREPRPRKDHYRLIHFESGCYWGHRYTLDQSAEALENCRQKLQQAYNHSFGHKQHPQDKLRLQEELKSGKGCLSAPKIQEIVWHYWASLFTDSEKKELTGQSQQVH</sequence>
<comment type="caution">
    <text evidence="1">The sequence shown here is derived from an EMBL/GenBank/DDBJ whole genome shotgun (WGS) entry which is preliminary data.</text>
</comment>
<organism evidence="1 2">
    <name type="scientific">Larkinella terrae</name>
    <dbReference type="NCBI Taxonomy" id="2025311"/>
    <lineage>
        <taxon>Bacteria</taxon>
        <taxon>Pseudomonadati</taxon>
        <taxon>Bacteroidota</taxon>
        <taxon>Cytophagia</taxon>
        <taxon>Cytophagales</taxon>
        <taxon>Spirosomataceae</taxon>
        <taxon>Larkinella</taxon>
    </lineage>
</organism>
<gene>
    <name evidence="1" type="ORF">GJJ30_25035</name>
</gene>
<keyword evidence="2" id="KW-1185">Reference proteome</keyword>
<reference evidence="1 2" key="1">
    <citation type="journal article" date="2018" name="Antonie Van Leeuwenhoek">
        <title>Larkinella terrae sp. nov., isolated from soil on Jeju Island, South Korea.</title>
        <authorList>
            <person name="Ten L.N."/>
            <person name="Jeon J."/>
            <person name="Park S.J."/>
            <person name="Park S."/>
            <person name="Lee S.Y."/>
            <person name="Kim M.K."/>
            <person name="Jung H.Y."/>
        </authorList>
    </citation>
    <scope>NUCLEOTIDE SEQUENCE [LARGE SCALE GENOMIC DNA]</scope>
    <source>
        <strain evidence="1 2">KCTC 52001</strain>
    </source>
</reference>
<evidence type="ECO:0000313" key="1">
    <source>
        <dbReference type="EMBL" id="MRS64588.1"/>
    </source>
</evidence>
<dbReference type="AlphaFoldDB" id="A0A7K0ET46"/>
<evidence type="ECO:0000313" key="2">
    <source>
        <dbReference type="Proteomes" id="UP000441754"/>
    </source>
</evidence>
<protein>
    <submittedName>
        <fullName evidence="1">Uncharacterized protein</fullName>
    </submittedName>
</protein>
<dbReference type="Proteomes" id="UP000441754">
    <property type="component" value="Unassembled WGS sequence"/>
</dbReference>
<accession>A0A7K0ET46</accession>
<dbReference type="EMBL" id="WJXZ01000014">
    <property type="protein sequence ID" value="MRS64588.1"/>
    <property type="molecule type" value="Genomic_DNA"/>
</dbReference>
<name>A0A7K0ET46_9BACT</name>
<proteinExistence type="predicted"/>
<dbReference type="RefSeq" id="WP_154177911.1">
    <property type="nucleotide sequence ID" value="NZ_WJXZ01000014.1"/>
</dbReference>